<name>A0AAD1M3T1_9MYCO</name>
<dbReference type="RefSeq" id="WP_083151978.1">
    <property type="nucleotide sequence ID" value="NZ_AP022560.1"/>
</dbReference>
<dbReference type="Gene3D" id="3.40.50.1820">
    <property type="entry name" value="alpha/beta hydrolase"/>
    <property type="match status" value="1"/>
</dbReference>
<dbReference type="AlphaFoldDB" id="A0AAD1M3T1"/>
<accession>A0AAD1M3T1</accession>
<protein>
    <submittedName>
        <fullName evidence="2">Alpha/beta hydrolase</fullName>
    </submittedName>
</protein>
<proteinExistence type="predicted"/>
<organism evidence="2 3">
    <name type="scientific">Mycolicibacterium moriokaense</name>
    <dbReference type="NCBI Taxonomy" id="39691"/>
    <lineage>
        <taxon>Bacteria</taxon>
        <taxon>Bacillati</taxon>
        <taxon>Actinomycetota</taxon>
        <taxon>Actinomycetes</taxon>
        <taxon>Mycobacteriales</taxon>
        <taxon>Mycobacteriaceae</taxon>
        <taxon>Mycolicibacterium</taxon>
    </lineage>
</organism>
<gene>
    <name evidence="2" type="ORF">MMOR_02940</name>
</gene>
<reference evidence="2 3" key="1">
    <citation type="journal article" date="2019" name="Emerg. Microbes Infect.">
        <title>Comprehensive subspecies identification of 175 nontuberculous mycobacteria species based on 7547 genomic profiles.</title>
        <authorList>
            <person name="Matsumoto Y."/>
            <person name="Kinjo T."/>
            <person name="Motooka D."/>
            <person name="Nabeya D."/>
            <person name="Jung N."/>
            <person name="Uechi K."/>
            <person name="Horii T."/>
            <person name="Iida T."/>
            <person name="Fujita J."/>
            <person name="Nakamura S."/>
        </authorList>
    </citation>
    <scope>NUCLEOTIDE SEQUENCE [LARGE SCALE GENOMIC DNA]</scope>
    <source>
        <strain evidence="2 3">JCM 6375</strain>
    </source>
</reference>
<evidence type="ECO:0000259" key="1">
    <source>
        <dbReference type="Pfam" id="PF00561"/>
    </source>
</evidence>
<keyword evidence="3" id="KW-1185">Reference proteome</keyword>
<dbReference type="KEGG" id="mmor:MMOR_02940"/>
<evidence type="ECO:0000313" key="2">
    <source>
        <dbReference type="EMBL" id="BBW99357.1"/>
    </source>
</evidence>
<dbReference type="InterPro" id="IPR000073">
    <property type="entry name" value="AB_hydrolase_1"/>
</dbReference>
<dbReference type="PRINTS" id="PR00111">
    <property type="entry name" value="ABHYDROLASE"/>
</dbReference>
<sequence length="299" mass="31476">MKWRMIMIATVIVVAALAVNAFVVTRATRSAEAFDGGRVLQLDGPDLNVKEYGPPGDRAVVLLHGYSASVEWWNRVTAALLDRRVIAIDLVGHGGSEAPADAAQYGIDGQAEAVRRALDALGVEHAILVGHSMGGLVAIALAELDPEHVERVAVSDTPAAEDLVDKPALAGLACAPLIGPAVDLLRSLDPVTDSSLQTGFADDYPVPAFAHRSLKQLTHKGVCESGNQGEERDAADRLAGLGKPVLVVWGERDVLAPTAANVERYRRAGLTPKVIPGSGHSPMVEAPGAFINAITEFIQ</sequence>
<evidence type="ECO:0000313" key="3">
    <source>
        <dbReference type="Proteomes" id="UP000466681"/>
    </source>
</evidence>
<dbReference type="Pfam" id="PF00561">
    <property type="entry name" value="Abhydrolase_1"/>
    <property type="match status" value="1"/>
</dbReference>
<dbReference type="GO" id="GO:0016787">
    <property type="term" value="F:hydrolase activity"/>
    <property type="evidence" value="ECO:0007669"/>
    <property type="project" value="UniProtKB-KW"/>
</dbReference>
<keyword evidence="2" id="KW-0378">Hydrolase</keyword>
<dbReference type="GO" id="GO:0016020">
    <property type="term" value="C:membrane"/>
    <property type="evidence" value="ECO:0007669"/>
    <property type="project" value="TreeGrafter"/>
</dbReference>
<dbReference type="PANTHER" id="PTHR43798:SF33">
    <property type="entry name" value="HYDROLASE, PUTATIVE (AFU_ORTHOLOGUE AFUA_2G14860)-RELATED"/>
    <property type="match status" value="1"/>
</dbReference>
<dbReference type="EMBL" id="AP022560">
    <property type="protein sequence ID" value="BBW99357.1"/>
    <property type="molecule type" value="Genomic_DNA"/>
</dbReference>
<dbReference type="SUPFAM" id="SSF53474">
    <property type="entry name" value="alpha/beta-Hydrolases"/>
    <property type="match status" value="1"/>
</dbReference>
<dbReference type="PANTHER" id="PTHR43798">
    <property type="entry name" value="MONOACYLGLYCEROL LIPASE"/>
    <property type="match status" value="1"/>
</dbReference>
<feature type="domain" description="AB hydrolase-1" evidence="1">
    <location>
        <begin position="59"/>
        <end position="166"/>
    </location>
</feature>
<dbReference type="InterPro" id="IPR029058">
    <property type="entry name" value="AB_hydrolase_fold"/>
</dbReference>
<dbReference type="Proteomes" id="UP000466681">
    <property type="component" value="Chromosome"/>
</dbReference>
<dbReference type="InterPro" id="IPR050266">
    <property type="entry name" value="AB_hydrolase_sf"/>
</dbReference>